<dbReference type="RefSeq" id="WP_380571800.1">
    <property type="nucleotide sequence ID" value="NZ_JBHMAH010000031.1"/>
</dbReference>
<dbReference type="Gene3D" id="1.20.120.570">
    <property type="entry name" value="YkyA-like"/>
    <property type="match status" value="1"/>
</dbReference>
<proteinExistence type="predicted"/>
<evidence type="ECO:0000256" key="1">
    <source>
        <dbReference type="SAM" id="Coils"/>
    </source>
</evidence>
<feature type="coiled-coil region" evidence="1">
    <location>
        <begin position="164"/>
        <end position="191"/>
    </location>
</feature>
<reference evidence="3 4" key="1">
    <citation type="submission" date="2024-09" db="EMBL/GenBank/DDBJ databases">
        <authorList>
            <person name="Sun Q."/>
            <person name="Mori K."/>
        </authorList>
    </citation>
    <scope>NUCLEOTIDE SEQUENCE [LARGE SCALE GENOMIC DNA]</scope>
    <source>
        <strain evidence="3 4">JCM 12822</strain>
    </source>
</reference>
<keyword evidence="2" id="KW-0732">Signal</keyword>
<dbReference type="EMBL" id="JBHMAH010000031">
    <property type="protein sequence ID" value="MFB9861481.1"/>
    <property type="molecule type" value="Genomic_DNA"/>
</dbReference>
<feature type="coiled-coil region" evidence="1">
    <location>
        <begin position="35"/>
        <end position="69"/>
    </location>
</feature>
<dbReference type="PROSITE" id="PS51257">
    <property type="entry name" value="PROKAR_LIPOPROTEIN"/>
    <property type="match status" value="1"/>
</dbReference>
<dbReference type="SUPFAM" id="SSF140423">
    <property type="entry name" value="MW0975(SA0943)-like"/>
    <property type="match status" value="1"/>
</dbReference>
<sequence length="209" mass="23651">MKKLLGGAMVMAMVLAGCSSASDELLDFYNAFQETVEVEKEIEDVNAEFEELEGEKAELQGSLKNATKKELGEISDSLVENTDKRIEQLDQEVAIMGESRSRMEASTQYIEEISDESNRKQAQSLIDAMEERYMSHGEMIGSYKSVLNSEKDIFAYLGEEEVSQDEVDERLNSLSKEYEEVQKNAETFSKRTEQVNALKKEIETIIEGE</sequence>
<protein>
    <submittedName>
        <fullName evidence="3">YkyA family protein</fullName>
    </submittedName>
</protein>
<feature type="signal peptide" evidence="2">
    <location>
        <begin position="1"/>
        <end position="21"/>
    </location>
</feature>
<gene>
    <name evidence="3" type="ORF">ACFFLE_10425</name>
</gene>
<keyword evidence="1" id="KW-0175">Coiled coil</keyword>
<feature type="chain" id="PRO_5046162182" evidence="2">
    <location>
        <begin position="22"/>
        <end position="209"/>
    </location>
</feature>
<dbReference type="Proteomes" id="UP001589740">
    <property type="component" value="Unassembled WGS sequence"/>
</dbReference>
<dbReference type="InterPro" id="IPR019454">
    <property type="entry name" value="Lipoprot_YkyA-like"/>
</dbReference>
<evidence type="ECO:0000256" key="2">
    <source>
        <dbReference type="SAM" id="SignalP"/>
    </source>
</evidence>
<evidence type="ECO:0000313" key="3">
    <source>
        <dbReference type="EMBL" id="MFB9861481.1"/>
    </source>
</evidence>
<dbReference type="InterPro" id="IPR036785">
    <property type="entry name" value="YkyA-like_sf"/>
</dbReference>
<evidence type="ECO:0000313" key="4">
    <source>
        <dbReference type="Proteomes" id="UP001589740"/>
    </source>
</evidence>
<organism evidence="3 4">
    <name type="scientific">Salinicoccus siamensis</name>
    <dbReference type="NCBI Taxonomy" id="381830"/>
    <lineage>
        <taxon>Bacteria</taxon>
        <taxon>Bacillati</taxon>
        <taxon>Bacillota</taxon>
        <taxon>Bacilli</taxon>
        <taxon>Bacillales</taxon>
        <taxon>Staphylococcaceae</taxon>
        <taxon>Salinicoccus</taxon>
    </lineage>
</organism>
<accession>A0ABV5Z622</accession>
<name>A0ABV5Z622_9STAP</name>
<dbReference type="Pfam" id="PF10368">
    <property type="entry name" value="YkyA"/>
    <property type="match status" value="1"/>
</dbReference>
<comment type="caution">
    <text evidence="3">The sequence shown here is derived from an EMBL/GenBank/DDBJ whole genome shotgun (WGS) entry which is preliminary data.</text>
</comment>
<keyword evidence="4" id="KW-1185">Reference proteome</keyword>